<evidence type="ECO:0000256" key="1">
    <source>
        <dbReference type="ARBA" id="ARBA00022737"/>
    </source>
</evidence>
<dbReference type="Proteomes" id="UP000053447">
    <property type="component" value="Unassembled WGS sequence"/>
</dbReference>
<dbReference type="VEuPathDB" id="FungiDB:T551_03024"/>
<keyword evidence="3 4" id="KW-0040">ANK repeat</keyword>
<dbReference type="Gene3D" id="1.25.40.20">
    <property type="entry name" value="Ankyrin repeat-containing domain"/>
    <property type="match status" value="2"/>
</dbReference>
<feature type="domain" description="SPX" evidence="6">
    <location>
        <begin position="1"/>
        <end position="161"/>
    </location>
</feature>
<proteinExistence type="predicted"/>
<keyword evidence="2" id="KW-0378">Hydrolase</keyword>
<comment type="caution">
    <text evidence="8">The sequence shown here is derived from an EMBL/GenBank/DDBJ whole genome shotgun (WGS) entry which is preliminary data.</text>
</comment>
<dbReference type="PANTHER" id="PTHR22958">
    <property type="entry name" value="GLYCEROPHOSPHORYL DIESTER PHOSPHODIESTERASE"/>
    <property type="match status" value="1"/>
</dbReference>
<reference evidence="9" key="1">
    <citation type="journal article" date="2016" name="Nat. Commun.">
        <title>Genome analysis of three Pneumocystis species reveals adaptation mechanisms to life exclusively in mammalian hosts.</title>
        <authorList>
            <person name="Ma L."/>
            <person name="Chen Z."/>
            <person name="Huang D.W."/>
            <person name="Kutty G."/>
            <person name="Ishihara M."/>
            <person name="Wang H."/>
            <person name="Abouelleil A."/>
            <person name="Bishop L."/>
            <person name="Davey E."/>
            <person name="Deng R."/>
            <person name="Deng X."/>
            <person name="Fan L."/>
            <person name="Fantoni G."/>
            <person name="Fitzgerald M."/>
            <person name="Gogineni E."/>
            <person name="Goldberg J.M."/>
            <person name="Handley G."/>
            <person name="Hu X."/>
            <person name="Huber C."/>
            <person name="Jiao X."/>
            <person name="Jones K."/>
            <person name="Levin J.Z."/>
            <person name="Liu Y."/>
            <person name="Macdonald P."/>
            <person name="Melnikov A."/>
            <person name="Raley C."/>
            <person name="Sassi M."/>
            <person name="Sherman B.T."/>
            <person name="Song X."/>
            <person name="Sykes S."/>
            <person name="Tran B."/>
            <person name="Walsh L."/>
            <person name="Xia Y."/>
            <person name="Yang J."/>
            <person name="Young S."/>
            <person name="Zeng Q."/>
            <person name="Zheng X."/>
            <person name="Stephens R."/>
            <person name="Nusbaum C."/>
            <person name="Birren B.W."/>
            <person name="Azadi P."/>
            <person name="Lempicki R.A."/>
            <person name="Cuomo C.A."/>
            <person name="Kovacs J.A."/>
        </authorList>
    </citation>
    <scope>NUCLEOTIDE SEQUENCE [LARGE SCALE GENOMIC DNA]</scope>
    <source>
        <strain evidence="9">RU7</strain>
    </source>
</reference>
<dbReference type="InterPro" id="IPR004331">
    <property type="entry name" value="SPX_dom"/>
</dbReference>
<dbReference type="STRING" id="1408657.A0A0W4ZGP0"/>
<dbReference type="eggNOG" id="KOG0504">
    <property type="taxonomic scope" value="Eukaryota"/>
</dbReference>
<dbReference type="GO" id="GO:0046475">
    <property type="term" value="P:glycerophospholipid catabolic process"/>
    <property type="evidence" value="ECO:0007669"/>
    <property type="project" value="TreeGrafter"/>
</dbReference>
<dbReference type="Pfam" id="PF03009">
    <property type="entry name" value="GDPD"/>
    <property type="match status" value="1"/>
</dbReference>
<evidence type="ECO:0000256" key="4">
    <source>
        <dbReference type="PROSITE-ProRule" id="PRU00023"/>
    </source>
</evidence>
<protein>
    <recommendedName>
        <fullName evidence="10">GP-PDE domain-containing protein</fullName>
    </recommendedName>
</protein>
<gene>
    <name evidence="8" type="ORF">T551_03024</name>
</gene>
<feature type="repeat" description="ANK" evidence="4">
    <location>
        <begin position="500"/>
        <end position="522"/>
    </location>
</feature>
<dbReference type="PROSITE" id="PS50088">
    <property type="entry name" value="ANK_REPEAT"/>
    <property type="match status" value="4"/>
</dbReference>
<evidence type="ECO:0000256" key="5">
    <source>
        <dbReference type="SAM" id="SignalP"/>
    </source>
</evidence>
<dbReference type="PANTHER" id="PTHR22958:SF1">
    <property type="entry name" value="GLYCEROPHOSPHOCHOLINE PHOSPHODIESTERASE GPCPD1"/>
    <property type="match status" value="1"/>
</dbReference>
<dbReference type="RefSeq" id="XP_018228495.1">
    <property type="nucleotide sequence ID" value="XM_018375287.1"/>
</dbReference>
<sequence>MKFGKKFVILSLIQFKLICFSLIKNKVPEFSSKYIDYKVLKKEISAIFLKSKNPTDLTSFFSLFDSNLESVNTFFNLRKKEITRRIDLILKKYNLDLLIKNHQQLDIEIDEKEDLVSSLFSLKSELQKLLWYLEINNKGFTKILKKLDKKLNISLKSNYMESKVMVLSSATTATIELFENIDHWLSYINDANSSNYIKTNDTKNSIVSIPSVFSFTTDPVLIEKIEESIRKNDTENFQILVDKLRYKCLSNFFINLLRRSLLIKSFSCAEVILSCLNVFIEEEEINDRNLIHKLIISIGRNKEKTSESIYEDTISLPSIDRTVYSTLKINNLRVFGRNFSSSNNNSISIDDIEPLGFLLSKLEPPYYKYLLGRDVYNRLPLHYAVGYGLIKNTQLILDYMIKWNQLNPETDNLNDSKWRDSEGYTPLHQAILIRNIEILDILQSMNKKVDPLSYGTKIIYEEVENLNSYSALALAVKFNYDEIVYQLLESGLDINHQDKDGKSALHIAVHLGNVNTVKVLLNGTKFQKQDTELVENVYGWTPLFIAAIEGFPEIVKLLVSVNARIDKTDFSGWTALEHAVFRGHMNCIDFLMTPEIREYVQKAIVADKINEEKNHKFFIDHENDIKLQKNMKTELSKSIENLPMTEIATSKDSHHQCIEDKTVILITLGSTNRFKNITPVEINRTFLTEASITQLNSVLSLIVTAKNAQGTAVVDFSIHDRIETEPIVFTTTNYPEVQIFFDIVPSYGKTKDKLIGRAVALLSSVKTYLGKARESLNSELKVPIIEANTLSIIGSINFELRVVTPFKHPNITSEKSSTYWESLIKTRVIGHRGLGKNQASRKSLQLGENTLESFIAAANLGASYVEFDVQLTKDHVPVIYHDFLVSETGVDAPVHSLTLEQFLALSDTKQDKPLFSTRLDQSVSFVSTKLDALSMKRSKSQYFANLQEENELYERIKHTRDYRVKGYKGNARGQSIQCHFMTLEDAFKKIPIHVGFNIECKYAMLYEAENEEMDSVAIELNQWVDTVLKFVFDYKKDRDIIFSSFHPEICLLLSLKQSSIPIMFLTDAGATKMTDIRSSSLQEAIRFATRWNLLGIVSECSPLILCPRLINVIKNSGLVCVTYGSENNIPEKVNLQMKAGLDAVIVDSVLEIRKGLTMQS</sequence>
<dbReference type="InterPro" id="IPR017946">
    <property type="entry name" value="PLC-like_Pdiesterase_TIM-brl"/>
</dbReference>
<evidence type="ECO:0000256" key="3">
    <source>
        <dbReference type="ARBA" id="ARBA00023043"/>
    </source>
</evidence>
<dbReference type="SUPFAM" id="SSF48403">
    <property type="entry name" value="Ankyrin repeat"/>
    <property type="match status" value="1"/>
</dbReference>
<dbReference type="PROSITE" id="PS51704">
    <property type="entry name" value="GP_PDE"/>
    <property type="match status" value="1"/>
</dbReference>
<feature type="repeat" description="ANK" evidence="4">
    <location>
        <begin position="467"/>
        <end position="499"/>
    </location>
</feature>
<dbReference type="eggNOG" id="KOG1162">
    <property type="taxonomic scope" value="Eukaryota"/>
</dbReference>
<evidence type="ECO:0000313" key="9">
    <source>
        <dbReference type="Proteomes" id="UP000053447"/>
    </source>
</evidence>
<dbReference type="InterPro" id="IPR057506">
    <property type="entry name" value="C2_GPCPD1"/>
</dbReference>
<dbReference type="CDD" id="cd14484">
    <property type="entry name" value="SPX_GDE1_like"/>
    <property type="match status" value="1"/>
</dbReference>
<evidence type="ECO:0000259" key="7">
    <source>
        <dbReference type="PROSITE" id="PS51704"/>
    </source>
</evidence>
<keyword evidence="5" id="KW-0732">Signal</keyword>
<feature type="domain" description="GP-PDE" evidence="7">
    <location>
        <begin position="826"/>
        <end position="1156"/>
    </location>
</feature>
<name>A0A0W4ZGP0_PNEJ7</name>
<dbReference type="GeneID" id="28941542"/>
<dbReference type="PROSITE" id="PS50007">
    <property type="entry name" value="PIPLC_X_DOMAIN"/>
    <property type="match status" value="1"/>
</dbReference>
<dbReference type="Pfam" id="PF25329">
    <property type="entry name" value="C2_GDE1"/>
    <property type="match status" value="1"/>
</dbReference>
<keyword evidence="1" id="KW-0677">Repeat</keyword>
<evidence type="ECO:0008006" key="10">
    <source>
        <dbReference type="Google" id="ProtNLM"/>
    </source>
</evidence>
<dbReference type="AlphaFoldDB" id="A0A0W4ZGP0"/>
<evidence type="ECO:0000256" key="2">
    <source>
        <dbReference type="ARBA" id="ARBA00022801"/>
    </source>
</evidence>
<dbReference type="Pfam" id="PF12796">
    <property type="entry name" value="Ank_2"/>
    <property type="match status" value="1"/>
</dbReference>
<dbReference type="InterPro" id="IPR030395">
    <property type="entry name" value="GP_PDE_dom"/>
</dbReference>
<dbReference type="eggNOG" id="KOG2421">
    <property type="taxonomic scope" value="Eukaryota"/>
</dbReference>
<dbReference type="SMART" id="SM00248">
    <property type="entry name" value="ANK"/>
    <property type="match status" value="6"/>
</dbReference>
<dbReference type="InterPro" id="IPR002110">
    <property type="entry name" value="Ankyrin_rpt"/>
</dbReference>
<keyword evidence="9" id="KW-1185">Reference proteome</keyword>
<dbReference type="GO" id="GO:0047389">
    <property type="term" value="F:glycerophosphocholine phosphodiesterase activity"/>
    <property type="evidence" value="ECO:0007669"/>
    <property type="project" value="TreeGrafter"/>
</dbReference>
<feature type="signal peptide" evidence="5">
    <location>
        <begin position="1"/>
        <end position="19"/>
    </location>
</feature>
<evidence type="ECO:0000259" key="6">
    <source>
        <dbReference type="PROSITE" id="PS51382"/>
    </source>
</evidence>
<dbReference type="Pfam" id="PF13637">
    <property type="entry name" value="Ank_4"/>
    <property type="match status" value="1"/>
</dbReference>
<dbReference type="InterPro" id="IPR051578">
    <property type="entry name" value="GDPD"/>
</dbReference>
<dbReference type="OrthoDB" id="197419at2759"/>
<dbReference type="EMBL" id="LFWA01000014">
    <property type="protein sequence ID" value="KTW27525.1"/>
    <property type="molecule type" value="Genomic_DNA"/>
</dbReference>
<dbReference type="SUPFAM" id="SSF51695">
    <property type="entry name" value="PLC-like phosphodiesterases"/>
    <property type="match status" value="1"/>
</dbReference>
<dbReference type="InterPro" id="IPR036770">
    <property type="entry name" value="Ankyrin_rpt-contain_sf"/>
</dbReference>
<dbReference type="Gene3D" id="3.20.20.190">
    <property type="entry name" value="Phosphatidylinositol (PI) phosphodiesterase"/>
    <property type="match status" value="1"/>
</dbReference>
<dbReference type="PROSITE" id="PS50297">
    <property type="entry name" value="ANK_REP_REGION"/>
    <property type="match status" value="3"/>
</dbReference>
<organism evidence="8 9">
    <name type="scientific">Pneumocystis jirovecii (strain RU7)</name>
    <name type="common">Human pneumocystis pneumonia agent</name>
    <dbReference type="NCBI Taxonomy" id="1408657"/>
    <lineage>
        <taxon>Eukaryota</taxon>
        <taxon>Fungi</taxon>
        <taxon>Dikarya</taxon>
        <taxon>Ascomycota</taxon>
        <taxon>Taphrinomycotina</taxon>
        <taxon>Pneumocystomycetes</taxon>
        <taxon>Pneumocystaceae</taxon>
        <taxon>Pneumocystis</taxon>
    </lineage>
</organism>
<feature type="chain" id="PRO_5006933808" description="GP-PDE domain-containing protein" evidence="5">
    <location>
        <begin position="20"/>
        <end position="1160"/>
    </location>
</feature>
<feature type="repeat" description="ANK" evidence="4">
    <location>
        <begin position="422"/>
        <end position="454"/>
    </location>
</feature>
<evidence type="ECO:0000313" key="8">
    <source>
        <dbReference type="EMBL" id="KTW27525.1"/>
    </source>
</evidence>
<dbReference type="PROSITE" id="PS51382">
    <property type="entry name" value="SPX"/>
    <property type="match status" value="1"/>
</dbReference>
<accession>A0A0W4ZGP0</accession>
<feature type="repeat" description="ANK" evidence="4">
    <location>
        <begin position="538"/>
        <end position="570"/>
    </location>
</feature>